<dbReference type="GO" id="GO:0000272">
    <property type="term" value="P:polysaccharide catabolic process"/>
    <property type="evidence" value="ECO:0007669"/>
    <property type="project" value="UniProtKB-KW"/>
</dbReference>
<accession>A0A8J3A1I3</accession>
<sequence>MTIKGLRLFACAAAYAAAGVLATAGAQDMELTEDGYYAKPGANVLVFSNYYDSLFSDSKISGVEIVQHGIRTATNGDVRLSATPGQWDPIGLFVEREVSEEDGVITATLNYDEYDFSYTIRSETKGDQVVVSVNLPKALPRELEGKAGFNLEFIPSQYWDKPYLADGRPGLFPPYASSAMEMPYQDEAWGTRAEAKAIASAKTFVLAPGDDSHQITLSAGNTDISLYDGRNQAQNGWYVFRSLLPAGKEGKVLEWTIDVDSDPNFVREPVVSFSQVGYTPERSKIAVVELDDNDTAPATANILKMDADGTVSTVLEPAVEPWGDYLRYDYATIDFSSITEPGLYAIEYDGERTVTFPIAEDVYDTTWHATLDVFFPAQMDHMFVNEGYRVWHGASHLDDALQAPVDHVHHDLYAQGPTTDTAFEPLEHIPGLNIGGWYDAGDYDIRTQSQYGTIRTLVAAWDKFGITRDQTQVQQDIRHVEMHIPDGKADLLQQIEHGTLQLVAQFDAVGHAIHGIVEPDLGQYTHLGDGVTKTDNLVYDASLGEHEVAGEVGSGRSGKLDDRWAFTSKSSALNYGSLAGLAAAARALEGYNDELADKALSIAVETFAEEEGKEPDLYRHGNTTGGPVEVERFRAAAELLLTTGDDTYAEAAGRYWDEAKEQFFPFIGTSALAIVPMMPQAYSEEVRAASESWLVQREESAADNPFGVLITRGGWAGSGTVVNGAILQYDIHRTFPGLVDTAEIYDAVDFIFGRHPAHNLSLVSGVGAQSKKVSYGTNRADFSYIAGGTVPGILVLKPDLPENREDWPFFWGQNEYVIPNGASHIYLMNAVMDLSDD</sequence>
<evidence type="ECO:0000313" key="10">
    <source>
        <dbReference type="Proteomes" id="UP000818603"/>
    </source>
</evidence>
<dbReference type="Pfam" id="PF00759">
    <property type="entry name" value="Glyco_hydro_9"/>
    <property type="match status" value="1"/>
</dbReference>
<evidence type="ECO:0000259" key="5">
    <source>
        <dbReference type="Pfam" id="PF00759"/>
    </source>
</evidence>
<dbReference type="InterPro" id="IPR014756">
    <property type="entry name" value="Ig_E-set"/>
</dbReference>
<dbReference type="InterPro" id="IPR013783">
    <property type="entry name" value="Ig-like_fold"/>
</dbReference>
<evidence type="ECO:0000313" key="8">
    <source>
        <dbReference type="EMBL" id="NHK26695.1"/>
    </source>
</evidence>
<keyword evidence="4" id="KW-0732">Signal</keyword>
<keyword evidence="2" id="KW-0119">Carbohydrate metabolism</keyword>
<evidence type="ECO:0000259" key="6">
    <source>
        <dbReference type="Pfam" id="PF02927"/>
    </source>
</evidence>
<comment type="similarity">
    <text evidence="1">Belongs to the glycosyl hydrolase 9 (cellulase E) family.</text>
</comment>
<reference evidence="7" key="3">
    <citation type="submission" date="2020-09" db="EMBL/GenBank/DDBJ databases">
        <authorList>
            <person name="Sun Q."/>
            <person name="Zhou Y."/>
        </authorList>
    </citation>
    <scope>NUCLEOTIDE SEQUENCE</scope>
    <source>
        <strain evidence="7">CGMCC 1.14984</strain>
    </source>
</reference>
<evidence type="ECO:0000256" key="3">
    <source>
        <dbReference type="ARBA" id="ARBA00023326"/>
    </source>
</evidence>
<evidence type="ECO:0000256" key="1">
    <source>
        <dbReference type="ARBA" id="ARBA00007072"/>
    </source>
</evidence>
<dbReference type="GO" id="GO:0008810">
    <property type="term" value="F:cellulase activity"/>
    <property type="evidence" value="ECO:0007669"/>
    <property type="project" value="InterPro"/>
</dbReference>
<reference evidence="7" key="1">
    <citation type="journal article" date="2014" name="Int. J. Syst. Evol. Microbiol.">
        <title>Complete genome sequence of Corynebacterium casei LMG S-19264T (=DSM 44701T), isolated from a smear-ripened cheese.</title>
        <authorList>
            <consortium name="US DOE Joint Genome Institute (JGI-PGF)"/>
            <person name="Walter F."/>
            <person name="Albersmeier A."/>
            <person name="Kalinowski J."/>
            <person name="Ruckert C."/>
        </authorList>
    </citation>
    <scope>NUCLEOTIDE SEQUENCE</scope>
    <source>
        <strain evidence="7">CGMCC 1.14984</strain>
    </source>
</reference>
<dbReference type="Proteomes" id="UP000621856">
    <property type="component" value="Unassembled WGS sequence"/>
</dbReference>
<evidence type="ECO:0000313" key="7">
    <source>
        <dbReference type="EMBL" id="GGH93126.1"/>
    </source>
</evidence>
<dbReference type="InterPro" id="IPR012341">
    <property type="entry name" value="6hp_glycosidase-like_sf"/>
</dbReference>
<dbReference type="Pfam" id="PF02927">
    <property type="entry name" value="CelD_N"/>
    <property type="match status" value="1"/>
</dbReference>
<reference evidence="8 10" key="2">
    <citation type="submission" date="2020-02" db="EMBL/GenBank/DDBJ databases">
        <title>Genome sequence of Parvularcula flava strain NH6-79.</title>
        <authorList>
            <person name="Abdul Karim M.H."/>
            <person name="Lam M.Q."/>
            <person name="Chen S.J."/>
            <person name="Yahya A."/>
            <person name="Shahir S."/>
            <person name="Shamsir M.S."/>
            <person name="Chong C.S."/>
        </authorList>
    </citation>
    <scope>NUCLEOTIDE SEQUENCE [LARGE SCALE GENOMIC DNA]</scope>
    <source>
        <strain evidence="8 10">NH6-79</strain>
    </source>
</reference>
<feature type="domain" description="Glycoside hydrolase family 9" evidence="5">
    <location>
        <begin position="390"/>
        <end position="772"/>
    </location>
</feature>
<keyword evidence="3" id="KW-0624">Polysaccharide degradation</keyword>
<gene>
    <name evidence="8" type="ORF">FF098_002085</name>
    <name evidence="7" type="ORF">GCM10011355_04230</name>
</gene>
<dbReference type="Gene3D" id="2.60.40.10">
    <property type="entry name" value="Immunoglobulins"/>
    <property type="match status" value="1"/>
</dbReference>
<keyword evidence="10" id="KW-1185">Reference proteome</keyword>
<evidence type="ECO:0000313" key="9">
    <source>
        <dbReference type="Proteomes" id="UP000621856"/>
    </source>
</evidence>
<dbReference type="RefSeq" id="WP_155136698.1">
    <property type="nucleotide sequence ID" value="NZ_BMGZ01000001.1"/>
</dbReference>
<feature type="domain" description="Cellulase Ig-like" evidence="6">
    <location>
        <begin position="268"/>
        <end position="352"/>
    </location>
</feature>
<dbReference type="CDD" id="cd02850">
    <property type="entry name" value="E_set_Cellulase_N"/>
    <property type="match status" value="1"/>
</dbReference>
<dbReference type="EMBL" id="VCJR02000001">
    <property type="protein sequence ID" value="NHK26695.1"/>
    <property type="molecule type" value="Genomic_DNA"/>
</dbReference>
<dbReference type="SUPFAM" id="SSF48208">
    <property type="entry name" value="Six-hairpin glycosidases"/>
    <property type="match status" value="1"/>
</dbReference>
<dbReference type="EMBL" id="BMGZ01000001">
    <property type="protein sequence ID" value="GGH93126.1"/>
    <property type="molecule type" value="Genomic_DNA"/>
</dbReference>
<dbReference type="SUPFAM" id="SSF81296">
    <property type="entry name" value="E set domains"/>
    <property type="match status" value="1"/>
</dbReference>
<feature type="signal peptide" evidence="4">
    <location>
        <begin position="1"/>
        <end position="26"/>
    </location>
</feature>
<dbReference type="AlphaFoldDB" id="A0A8J3A1I3"/>
<comment type="caution">
    <text evidence="7">The sequence shown here is derived from an EMBL/GenBank/DDBJ whole genome shotgun (WGS) entry which is preliminary data.</text>
</comment>
<dbReference type="Proteomes" id="UP000818603">
    <property type="component" value="Unassembled WGS sequence"/>
</dbReference>
<keyword evidence="8" id="KW-0378">Hydrolase</keyword>
<dbReference type="InterPro" id="IPR004197">
    <property type="entry name" value="Cellulase_Ig-like"/>
</dbReference>
<evidence type="ECO:0000256" key="4">
    <source>
        <dbReference type="SAM" id="SignalP"/>
    </source>
</evidence>
<evidence type="ECO:0000256" key="2">
    <source>
        <dbReference type="ARBA" id="ARBA00023277"/>
    </source>
</evidence>
<dbReference type="InterPro" id="IPR001701">
    <property type="entry name" value="Glyco_hydro_9"/>
</dbReference>
<dbReference type="InterPro" id="IPR008928">
    <property type="entry name" value="6-hairpin_glycosidase_sf"/>
</dbReference>
<organism evidence="7 9">
    <name type="scientific">Aquisalinus luteolus</name>
    <dbReference type="NCBI Taxonomy" id="1566827"/>
    <lineage>
        <taxon>Bacteria</taxon>
        <taxon>Pseudomonadati</taxon>
        <taxon>Pseudomonadota</taxon>
        <taxon>Alphaproteobacteria</taxon>
        <taxon>Parvularculales</taxon>
        <taxon>Parvularculaceae</taxon>
        <taxon>Aquisalinus</taxon>
    </lineage>
</organism>
<protein>
    <submittedName>
        <fullName evidence="8">Glycoside hydrolase</fullName>
    </submittedName>
</protein>
<dbReference type="Gene3D" id="1.50.10.10">
    <property type="match status" value="1"/>
</dbReference>
<feature type="chain" id="PRO_5035169611" evidence="4">
    <location>
        <begin position="27"/>
        <end position="837"/>
    </location>
</feature>
<proteinExistence type="inferred from homology"/>
<name>A0A8J3A1I3_9PROT</name>